<keyword evidence="3" id="KW-1185">Reference proteome</keyword>
<evidence type="ECO:0000256" key="1">
    <source>
        <dbReference type="SAM" id="SignalP"/>
    </source>
</evidence>
<accession>A0A6A6QMX1</accession>
<proteinExistence type="predicted"/>
<feature type="chain" id="PRO_5025639504" evidence="1">
    <location>
        <begin position="24"/>
        <end position="238"/>
    </location>
</feature>
<evidence type="ECO:0000313" key="2">
    <source>
        <dbReference type="EMBL" id="KAF2493436.1"/>
    </source>
</evidence>
<evidence type="ECO:0000313" key="3">
    <source>
        <dbReference type="Proteomes" id="UP000799750"/>
    </source>
</evidence>
<dbReference type="Proteomes" id="UP000799750">
    <property type="component" value="Unassembled WGS sequence"/>
</dbReference>
<protein>
    <submittedName>
        <fullName evidence="2">Uncharacterized protein</fullName>
    </submittedName>
</protein>
<name>A0A6A6QMX1_9PEZI</name>
<keyword evidence="1" id="KW-0732">Signal</keyword>
<feature type="signal peptide" evidence="1">
    <location>
        <begin position="1"/>
        <end position="23"/>
    </location>
</feature>
<sequence>MHSTMILSSVCLLSVLSSIPAVASKGTANVRNECDKPVYIWTVDSKSSGPEVVQPNEEYTEDIHVDGRKHVDAKKRAGVAIKITREPNGLFVKNSPQLLLQYNAEPPKLWMNLHELNGHPFDGSPLSVTGCGDDITWPTGVNWKDPKGTGNGTTQCQYGLSITLTLCGLAEPGDCGHKRRTEDCVSAQGGCVGHLYNGHGCCPGLLCMGGMCRDLSHPADLEAHPKLLEIAGTNTTIQ</sequence>
<dbReference type="OrthoDB" id="3682664at2759"/>
<organism evidence="2 3">
    <name type="scientific">Lophium mytilinum</name>
    <dbReference type="NCBI Taxonomy" id="390894"/>
    <lineage>
        <taxon>Eukaryota</taxon>
        <taxon>Fungi</taxon>
        <taxon>Dikarya</taxon>
        <taxon>Ascomycota</taxon>
        <taxon>Pezizomycotina</taxon>
        <taxon>Dothideomycetes</taxon>
        <taxon>Pleosporomycetidae</taxon>
        <taxon>Mytilinidiales</taxon>
        <taxon>Mytilinidiaceae</taxon>
        <taxon>Lophium</taxon>
    </lineage>
</organism>
<dbReference type="InterPro" id="IPR006771">
    <property type="entry name" value="CetA-like"/>
</dbReference>
<dbReference type="PANTHER" id="PTHR36195">
    <property type="entry name" value="DOMAIN PROTEIN, PUTATIVE (AFU_ORTHOLOGUE AFUA_5G01990)-RELATED-RELATED"/>
    <property type="match status" value="1"/>
</dbReference>
<dbReference type="AlphaFoldDB" id="A0A6A6QMX1"/>
<dbReference type="EMBL" id="MU004192">
    <property type="protein sequence ID" value="KAF2493436.1"/>
    <property type="molecule type" value="Genomic_DNA"/>
</dbReference>
<dbReference type="PANTHER" id="PTHR36195:SF4">
    <property type="entry name" value="DOMAIN PROTEIN, PUTATIVE (AFU_ORTHOLOGUE AFUA_5G01990)-RELATED"/>
    <property type="match status" value="1"/>
</dbReference>
<gene>
    <name evidence="2" type="ORF">BU16DRAFT_583535</name>
</gene>
<dbReference type="Pfam" id="PF04681">
    <property type="entry name" value="Bys1"/>
    <property type="match status" value="1"/>
</dbReference>
<reference evidence="2" key="1">
    <citation type="journal article" date="2020" name="Stud. Mycol.">
        <title>101 Dothideomycetes genomes: a test case for predicting lifestyles and emergence of pathogens.</title>
        <authorList>
            <person name="Haridas S."/>
            <person name="Albert R."/>
            <person name="Binder M."/>
            <person name="Bloem J."/>
            <person name="Labutti K."/>
            <person name="Salamov A."/>
            <person name="Andreopoulos B."/>
            <person name="Baker S."/>
            <person name="Barry K."/>
            <person name="Bills G."/>
            <person name="Bluhm B."/>
            <person name="Cannon C."/>
            <person name="Castanera R."/>
            <person name="Culley D."/>
            <person name="Daum C."/>
            <person name="Ezra D."/>
            <person name="Gonzalez J."/>
            <person name="Henrissat B."/>
            <person name="Kuo A."/>
            <person name="Liang C."/>
            <person name="Lipzen A."/>
            <person name="Lutzoni F."/>
            <person name="Magnuson J."/>
            <person name="Mondo S."/>
            <person name="Nolan M."/>
            <person name="Ohm R."/>
            <person name="Pangilinan J."/>
            <person name="Park H.-J."/>
            <person name="Ramirez L."/>
            <person name="Alfaro M."/>
            <person name="Sun H."/>
            <person name="Tritt A."/>
            <person name="Yoshinaga Y."/>
            <person name="Zwiers L.-H."/>
            <person name="Turgeon B."/>
            <person name="Goodwin S."/>
            <person name="Spatafora J."/>
            <person name="Crous P."/>
            <person name="Grigoriev I."/>
        </authorList>
    </citation>
    <scope>NUCLEOTIDE SEQUENCE</scope>
    <source>
        <strain evidence="2">CBS 269.34</strain>
    </source>
</reference>